<dbReference type="GO" id="GO:0035556">
    <property type="term" value="P:intracellular signal transduction"/>
    <property type="evidence" value="ECO:0007669"/>
    <property type="project" value="InterPro"/>
</dbReference>
<dbReference type="OrthoDB" id="8872851at2759"/>
<organism evidence="3 4">
    <name type="scientific">Albula goreensis</name>
    <dbReference type="NCBI Taxonomy" id="1534307"/>
    <lineage>
        <taxon>Eukaryota</taxon>
        <taxon>Metazoa</taxon>
        <taxon>Chordata</taxon>
        <taxon>Craniata</taxon>
        <taxon>Vertebrata</taxon>
        <taxon>Euteleostomi</taxon>
        <taxon>Actinopterygii</taxon>
        <taxon>Neopterygii</taxon>
        <taxon>Teleostei</taxon>
        <taxon>Albuliformes</taxon>
        <taxon>Albulidae</taxon>
        <taxon>Albula</taxon>
    </lineage>
</organism>
<dbReference type="EMBL" id="JAERUA010000012">
    <property type="protein sequence ID" value="KAI1892370.1"/>
    <property type="molecule type" value="Genomic_DNA"/>
</dbReference>
<sequence length="252" mass="28664">MLATTPTTCCIRACAVTTTTSASRRCTSPCPTTTCTPAGCCWRRGPCQTRTPSPACRWRSAWETTSSSTQCCGTAPMSTTFPVNPTHFPSALQYALKDEVMLRMLLNYGYDAQRCFHCPYGDGSHIPQDYEGWSTSVIKDMVFCEVITVYWLKHISAQLVRVMLDYVDHVKFCSKLKAVLVDQEQWPEICHIQGNPRSLKHLCRLKIRDCMGRRRLRAPVFMSFLPLPRSLKDYILFREYDLYSQGSVEGSR</sequence>
<dbReference type="Pfam" id="PF07525">
    <property type="entry name" value="SOCS_box"/>
    <property type="match status" value="1"/>
</dbReference>
<dbReference type="Gene3D" id="1.10.750.20">
    <property type="entry name" value="SOCS box"/>
    <property type="match status" value="1"/>
</dbReference>
<dbReference type="PROSITE" id="PS50225">
    <property type="entry name" value="SOCS"/>
    <property type="match status" value="1"/>
</dbReference>
<proteinExistence type="predicted"/>
<dbReference type="Proteomes" id="UP000829720">
    <property type="component" value="Unassembled WGS sequence"/>
</dbReference>
<name>A0A8T3D8B2_9TELE</name>
<protein>
    <recommendedName>
        <fullName evidence="2">SOCS box domain-containing protein</fullName>
    </recommendedName>
</protein>
<accession>A0A8T3D8B2</accession>
<evidence type="ECO:0000259" key="2">
    <source>
        <dbReference type="PROSITE" id="PS50225"/>
    </source>
</evidence>
<dbReference type="SMART" id="SM00969">
    <property type="entry name" value="SOCS_box"/>
    <property type="match status" value="1"/>
</dbReference>
<dbReference type="SUPFAM" id="SSF158235">
    <property type="entry name" value="SOCS box-like"/>
    <property type="match status" value="1"/>
</dbReference>
<comment type="pathway">
    <text evidence="1">Protein modification; protein ubiquitination.</text>
</comment>
<keyword evidence="4" id="KW-1185">Reference proteome</keyword>
<dbReference type="AlphaFoldDB" id="A0A8T3D8B2"/>
<comment type="caution">
    <text evidence="3">The sequence shown here is derived from an EMBL/GenBank/DDBJ whole genome shotgun (WGS) entry which is preliminary data.</text>
</comment>
<dbReference type="InterPro" id="IPR036036">
    <property type="entry name" value="SOCS_box-like_dom_sf"/>
</dbReference>
<reference evidence="3" key="1">
    <citation type="submission" date="2021-01" db="EMBL/GenBank/DDBJ databases">
        <authorList>
            <person name="Zahm M."/>
            <person name="Roques C."/>
            <person name="Cabau C."/>
            <person name="Klopp C."/>
            <person name="Donnadieu C."/>
            <person name="Jouanno E."/>
            <person name="Lampietro C."/>
            <person name="Louis A."/>
            <person name="Herpin A."/>
            <person name="Echchiki A."/>
            <person name="Berthelot C."/>
            <person name="Parey E."/>
            <person name="Roest-Crollius H."/>
            <person name="Braasch I."/>
            <person name="Postlethwait J."/>
            <person name="Bobe J."/>
            <person name="Montfort J."/>
            <person name="Bouchez O."/>
            <person name="Begum T."/>
            <person name="Mejri S."/>
            <person name="Adams A."/>
            <person name="Chen W.-J."/>
            <person name="Guiguen Y."/>
        </authorList>
    </citation>
    <scope>NUCLEOTIDE SEQUENCE</scope>
    <source>
        <tissue evidence="3">Blood</tissue>
    </source>
</reference>
<feature type="domain" description="SOCS box" evidence="2">
    <location>
        <begin position="195"/>
        <end position="241"/>
    </location>
</feature>
<dbReference type="FunFam" id="1.10.750.20:FF:000001">
    <property type="entry name" value="Ankyrin repeat and SOCS box containing 1"/>
    <property type="match status" value="1"/>
</dbReference>
<dbReference type="InterPro" id="IPR001496">
    <property type="entry name" value="SOCS_box"/>
</dbReference>
<evidence type="ECO:0000313" key="3">
    <source>
        <dbReference type="EMBL" id="KAI1892370.1"/>
    </source>
</evidence>
<evidence type="ECO:0000256" key="1">
    <source>
        <dbReference type="ARBA" id="ARBA00004906"/>
    </source>
</evidence>
<evidence type="ECO:0000313" key="4">
    <source>
        <dbReference type="Proteomes" id="UP000829720"/>
    </source>
</evidence>
<gene>
    <name evidence="3" type="ORF">AGOR_G00132660</name>
</gene>